<dbReference type="InterPro" id="IPR006059">
    <property type="entry name" value="SBP"/>
</dbReference>
<dbReference type="Gene3D" id="3.40.190.10">
    <property type="entry name" value="Periplasmic binding protein-like II"/>
    <property type="match status" value="2"/>
</dbReference>
<dbReference type="InterPro" id="IPR050490">
    <property type="entry name" value="Bact_solute-bd_prot1"/>
</dbReference>
<gene>
    <name evidence="1" type="ORF">CFK41_04185</name>
</gene>
<dbReference type="EMBL" id="CP023564">
    <property type="protein sequence ID" value="ATG54059.1"/>
    <property type="molecule type" value="Genomic_DNA"/>
</dbReference>
<protein>
    <submittedName>
        <fullName evidence="1">Carbohydrate-binding protein</fullName>
    </submittedName>
</protein>
<reference evidence="1 2" key="1">
    <citation type="journal article" date="2014" name="Int. J. Syst. Evol. Microbiol.">
        <title>Brachybacterium ginsengisoli sp. nov., isolated from soil of a ginseng field.</title>
        <authorList>
            <person name="Hoang V.A."/>
            <person name="Kim Y.J."/>
            <person name="Nguyen N.L."/>
            <person name="Yang D.C."/>
        </authorList>
    </citation>
    <scope>NUCLEOTIDE SEQUENCE [LARGE SCALE GENOMIC DNA]</scope>
    <source>
        <strain evidence="1 2">DCY80</strain>
    </source>
</reference>
<organism evidence="1 2">
    <name type="scientific">Brachybacterium ginsengisoli</name>
    <dbReference type="NCBI Taxonomy" id="1331682"/>
    <lineage>
        <taxon>Bacteria</taxon>
        <taxon>Bacillati</taxon>
        <taxon>Actinomycetota</taxon>
        <taxon>Actinomycetes</taxon>
        <taxon>Micrococcales</taxon>
        <taxon>Dermabacteraceae</taxon>
        <taxon>Brachybacterium</taxon>
    </lineage>
</organism>
<dbReference type="InterPro" id="IPR006311">
    <property type="entry name" value="TAT_signal"/>
</dbReference>
<sequence length="427" mass="47051">MSPTDPTVGRPGPPSRRSLLTAGAAGALALGGLSGCSGSGRPRVTFYQSKREVIEHFRELVADFNAEQSDFTYIHDVATNLQAGFVRANPPDLALQNYNLDMNRFMARGALSDLSDLPEAGMVRADVLDLVEWYPGYEGRTSVIPYSVAASSVIYNKQIFADNGLEVPTTWDELLSVCDDLLAADITPFYGTFTELWTLTQGLFDYVIGGRVDVRDFFAQLNEIGEDVGPDSAVSFQKTLLEPVQQMLELLPYFNDDANSRAYGDGNTAMAQGKAAMYLQGPWALVEIEKAATDVELGSFPLPVTDDPADLKIRVNIDLSLWIPEQADQKEGARAFLQHLMLPEIQFPYNELALAFSTTDDAPEVKDPRISEMQPFYDEGKFYMGASQFIPPTIPFGNYLQSIVFGADPEPILTQLDSDFARLAYRA</sequence>
<evidence type="ECO:0000313" key="2">
    <source>
        <dbReference type="Proteomes" id="UP000217889"/>
    </source>
</evidence>
<proteinExistence type="predicted"/>
<name>A0A291GV27_9MICO</name>
<dbReference type="RefSeq" id="WP_096798538.1">
    <property type="nucleotide sequence ID" value="NZ_CP023564.1"/>
</dbReference>
<dbReference type="PANTHER" id="PTHR43649">
    <property type="entry name" value="ARABINOSE-BINDING PROTEIN-RELATED"/>
    <property type="match status" value="1"/>
</dbReference>
<evidence type="ECO:0000313" key="1">
    <source>
        <dbReference type="EMBL" id="ATG54059.1"/>
    </source>
</evidence>
<dbReference type="AlphaFoldDB" id="A0A291GV27"/>
<dbReference type="PROSITE" id="PS51318">
    <property type="entry name" value="TAT"/>
    <property type="match status" value="1"/>
</dbReference>
<keyword evidence="2" id="KW-1185">Reference proteome</keyword>
<dbReference type="SUPFAM" id="SSF53850">
    <property type="entry name" value="Periplasmic binding protein-like II"/>
    <property type="match status" value="1"/>
</dbReference>
<accession>A0A291GV27</accession>
<dbReference type="KEGG" id="bgg:CFK41_04185"/>
<dbReference type="Proteomes" id="UP000217889">
    <property type="component" value="Chromosome"/>
</dbReference>
<dbReference type="PANTHER" id="PTHR43649:SF12">
    <property type="entry name" value="DIACETYLCHITOBIOSE BINDING PROTEIN DASA"/>
    <property type="match status" value="1"/>
</dbReference>
<dbReference type="Pfam" id="PF01547">
    <property type="entry name" value="SBP_bac_1"/>
    <property type="match status" value="1"/>
</dbReference>